<dbReference type="Proteomes" id="UP000318297">
    <property type="component" value="Unassembled WGS sequence"/>
</dbReference>
<organism evidence="2 3">
    <name type="scientific">Rudaeicoccus suwonensis</name>
    <dbReference type="NCBI Taxonomy" id="657409"/>
    <lineage>
        <taxon>Bacteria</taxon>
        <taxon>Bacillati</taxon>
        <taxon>Actinomycetota</taxon>
        <taxon>Actinomycetes</taxon>
        <taxon>Micrococcales</taxon>
        <taxon>Dermacoccaceae</taxon>
        <taxon>Rudaeicoccus</taxon>
    </lineage>
</organism>
<protein>
    <recommendedName>
        <fullName evidence="4">Acyl-CoA carboxylase epsilon subunit-like protein</fullName>
    </recommendedName>
</protein>
<evidence type="ECO:0000256" key="1">
    <source>
        <dbReference type="SAM" id="MobiDB-lite"/>
    </source>
</evidence>
<evidence type="ECO:0008006" key="4">
    <source>
        <dbReference type="Google" id="ProtNLM"/>
    </source>
</evidence>
<dbReference type="AlphaFoldDB" id="A0A561E910"/>
<feature type="region of interest" description="Disordered" evidence="1">
    <location>
        <begin position="39"/>
        <end position="67"/>
    </location>
</feature>
<reference evidence="2 3" key="1">
    <citation type="submission" date="2019-06" db="EMBL/GenBank/DDBJ databases">
        <title>Sequencing the genomes of 1000 actinobacteria strains.</title>
        <authorList>
            <person name="Klenk H.-P."/>
        </authorList>
    </citation>
    <scope>NUCLEOTIDE SEQUENCE [LARGE SCALE GENOMIC DNA]</scope>
    <source>
        <strain evidence="2 3">DSM 19560</strain>
    </source>
</reference>
<evidence type="ECO:0000313" key="2">
    <source>
        <dbReference type="EMBL" id="TWE12086.1"/>
    </source>
</evidence>
<dbReference type="EMBL" id="VIVQ01000001">
    <property type="protein sequence ID" value="TWE12086.1"/>
    <property type="molecule type" value="Genomic_DNA"/>
</dbReference>
<accession>A0A561E910</accession>
<gene>
    <name evidence="2" type="ORF">BKA23_0882</name>
</gene>
<dbReference type="RefSeq" id="WP_145225817.1">
    <property type="nucleotide sequence ID" value="NZ_VIVQ01000001.1"/>
</dbReference>
<comment type="caution">
    <text evidence="2">The sequence shown here is derived from an EMBL/GenBank/DDBJ whole genome shotgun (WGS) entry which is preliminary data.</text>
</comment>
<sequence>MSDTDDAARGPETVAVEVLSPGATAEDVAAVVVVLGALSGGGSPVTEPRSTWAGGARHGWRSSGLPR</sequence>
<proteinExistence type="predicted"/>
<evidence type="ECO:0000313" key="3">
    <source>
        <dbReference type="Proteomes" id="UP000318297"/>
    </source>
</evidence>
<name>A0A561E910_9MICO</name>
<keyword evidence="3" id="KW-1185">Reference proteome</keyword>